<comment type="caution">
    <text evidence="3">The sequence shown here is derived from an EMBL/GenBank/DDBJ whole genome shotgun (WGS) entry which is preliminary data.</text>
</comment>
<evidence type="ECO:0000313" key="4">
    <source>
        <dbReference type="Proteomes" id="UP001205609"/>
    </source>
</evidence>
<gene>
    <name evidence="3" type="ORF">NXS11_08600</name>
</gene>
<dbReference type="NCBIfam" id="NF039170">
    <property type="entry name" value="SdrH_fam_CTERM"/>
    <property type="match status" value="1"/>
</dbReference>
<organism evidence="3 4">
    <name type="scientific">Staphylococcus americanisciuri</name>
    <dbReference type="NCBI Taxonomy" id="2973940"/>
    <lineage>
        <taxon>Bacteria</taxon>
        <taxon>Bacillati</taxon>
        <taxon>Bacillota</taxon>
        <taxon>Bacilli</taxon>
        <taxon>Bacillales</taxon>
        <taxon>Staphylococcaceae</taxon>
        <taxon>Staphylococcus</taxon>
    </lineage>
</organism>
<name>A0ABT2F3A8_9STAP</name>
<dbReference type="EMBL" id="JANUXY010000008">
    <property type="protein sequence ID" value="MCS4486955.1"/>
    <property type="molecule type" value="Genomic_DNA"/>
</dbReference>
<accession>A0ABT2F3A8</accession>
<evidence type="ECO:0000256" key="2">
    <source>
        <dbReference type="SAM" id="Phobius"/>
    </source>
</evidence>
<sequence length="318" mass="35879">MTPPFIKKYIMSSLATFTIFGAVQVSTNVQAKEAETPSLQSQETPDTQDEQVKRESNEVKIDIGEGTEPVQPEQQEENEKDDGSTDATSGATETPDNHEQTQRPTEQKPSSPTEHSDKQPENTDQQTEIPQQGSAQYRPSQSSIQANNDMGGASATSQLNGSFKYNPLNNKLLQQSAHSGDMNQQVIQRLTQKKNFRDNQFLNQLQQDTDYFRFQAFNPLSTRAYYKNLDKQVLGLIAGEVGTMPDLKKKADKGIASRQQEDKEQQIEQEQTHMTIGQVQQDKEKVRSKTSIHKWLICGFVVLLLAGVLYRLVNRRKE</sequence>
<keyword evidence="4" id="KW-1185">Reference proteome</keyword>
<feature type="compositionally biased region" description="Basic and acidic residues" evidence="1">
    <location>
        <begin position="50"/>
        <end position="63"/>
    </location>
</feature>
<feature type="region of interest" description="Disordered" evidence="1">
    <location>
        <begin position="31"/>
        <end position="162"/>
    </location>
</feature>
<protein>
    <submittedName>
        <fullName evidence="3">SdrH family protein</fullName>
    </submittedName>
</protein>
<feature type="compositionally biased region" description="Polar residues" evidence="1">
    <location>
        <begin position="85"/>
        <end position="94"/>
    </location>
</feature>
<keyword evidence="2" id="KW-0472">Membrane</keyword>
<keyword evidence="2" id="KW-0812">Transmembrane</keyword>
<evidence type="ECO:0000256" key="1">
    <source>
        <dbReference type="SAM" id="MobiDB-lite"/>
    </source>
</evidence>
<feature type="compositionally biased region" description="Low complexity" evidence="1">
    <location>
        <begin position="64"/>
        <end position="73"/>
    </location>
</feature>
<dbReference type="Proteomes" id="UP001205609">
    <property type="component" value="Unassembled WGS sequence"/>
</dbReference>
<evidence type="ECO:0000313" key="3">
    <source>
        <dbReference type="EMBL" id="MCS4486955.1"/>
    </source>
</evidence>
<feature type="compositionally biased region" description="Polar residues" evidence="1">
    <location>
        <begin position="102"/>
        <end position="113"/>
    </location>
</feature>
<feature type="transmembrane region" description="Helical" evidence="2">
    <location>
        <begin position="292"/>
        <end position="313"/>
    </location>
</feature>
<proteinExistence type="predicted"/>
<reference evidence="3 4" key="1">
    <citation type="journal article" date="2023" name="Int. J. Syst. Evol. Microbiol.">
        <title>Streptococcus sciuri sp. nov., Staphylococcus marylandisciuri sp. nov. and Staphylococcus americanisciuri sp. nov., isolated from faeces of eastern grey squirrel (Sciurus carolinensis).</title>
        <authorList>
            <person name="Volokhov D.V."/>
            <person name="Zagorodnyaya T.A."/>
            <person name="Furtak V.A."/>
            <person name="Nattanmai G."/>
            <person name="Randall L."/>
            <person name="Jose S."/>
            <person name="Gao Y."/>
            <person name="Eisenberg T."/>
            <person name="Delmonte P."/>
            <person name="Blom J."/>
            <person name="Mitchell K.K."/>
        </authorList>
    </citation>
    <scope>NUCLEOTIDE SEQUENCE [LARGE SCALE GENOMIC DNA]</scope>
    <source>
        <strain evidence="3 4">GRT3</strain>
    </source>
</reference>
<keyword evidence="2" id="KW-1133">Transmembrane helix</keyword>
<feature type="compositionally biased region" description="Polar residues" evidence="1">
    <location>
        <begin position="122"/>
        <end position="162"/>
    </location>
</feature>